<feature type="transmembrane region" description="Helical" evidence="2">
    <location>
        <begin position="209"/>
        <end position="232"/>
    </location>
</feature>
<dbReference type="Proteomes" id="UP000777774">
    <property type="component" value="Unassembled WGS sequence"/>
</dbReference>
<evidence type="ECO:0000313" key="4">
    <source>
        <dbReference type="EMBL" id="NKY38792.1"/>
    </source>
</evidence>
<name>A0ABX1JXK3_9CELL</name>
<dbReference type="RefSeq" id="WP_168677947.1">
    <property type="nucleotide sequence ID" value="NZ_JAAXOY010000060.1"/>
</dbReference>
<keyword evidence="2" id="KW-0472">Membrane</keyword>
<feature type="compositionally biased region" description="Low complexity" evidence="1">
    <location>
        <begin position="92"/>
        <end position="103"/>
    </location>
</feature>
<feature type="compositionally biased region" description="Low complexity" evidence="1">
    <location>
        <begin position="14"/>
        <end position="39"/>
    </location>
</feature>
<dbReference type="Pfam" id="PF12089">
    <property type="entry name" value="DUF3566"/>
    <property type="match status" value="1"/>
</dbReference>
<dbReference type="InterPro" id="IPR021949">
    <property type="entry name" value="DUF3566_TM"/>
</dbReference>
<keyword evidence="2" id="KW-1133">Transmembrane helix</keyword>
<proteinExistence type="predicted"/>
<evidence type="ECO:0000256" key="1">
    <source>
        <dbReference type="SAM" id="MobiDB-lite"/>
    </source>
</evidence>
<dbReference type="EMBL" id="JAAXOY010000060">
    <property type="protein sequence ID" value="NKY38792.1"/>
    <property type="molecule type" value="Genomic_DNA"/>
</dbReference>
<feature type="compositionally biased region" description="Low complexity" evidence="1">
    <location>
        <begin position="145"/>
        <end position="176"/>
    </location>
</feature>
<keyword evidence="2" id="KW-0812">Transmembrane</keyword>
<sequence>MTDSTPPSIPPRLRPTTPTTARPGTSSGAKSSAKSPTAARNGNGRADSASSTSKPVRPAPADEKPSSEPDGVSTPKRDEPPYRASAGVPPRTSTSTAASTSASDEGEQPSPLMVAVDTATVWFKKAAGATSAAFASVTRPRTEDPTMSSSAPAPAAATSPTAARTSTRPPATGATSQVRPATGRIPTVGGPRRVRLAVSRIDPWSVMKLSFLLSVAIGIMIVVAAAVIWLTLDGLHVFTEANNLVKQITGEEGSINILQYVEFRRVVSGATLIAVIDVFLLTALSTIGAFLYNIVAALVGGVHVTMTDE</sequence>
<organism evidence="4 5">
    <name type="scientific">Cellulomonas septica</name>
    <dbReference type="NCBI Taxonomy" id="285080"/>
    <lineage>
        <taxon>Bacteria</taxon>
        <taxon>Bacillati</taxon>
        <taxon>Actinomycetota</taxon>
        <taxon>Actinomycetes</taxon>
        <taxon>Micrococcales</taxon>
        <taxon>Cellulomonadaceae</taxon>
        <taxon>Cellulomonas</taxon>
    </lineage>
</organism>
<feature type="region of interest" description="Disordered" evidence="1">
    <location>
        <begin position="1"/>
        <end position="110"/>
    </location>
</feature>
<feature type="domain" description="DUF3566" evidence="3">
    <location>
        <begin position="191"/>
        <end position="308"/>
    </location>
</feature>
<evidence type="ECO:0000256" key="2">
    <source>
        <dbReference type="SAM" id="Phobius"/>
    </source>
</evidence>
<feature type="region of interest" description="Disordered" evidence="1">
    <location>
        <begin position="133"/>
        <end position="186"/>
    </location>
</feature>
<protein>
    <recommendedName>
        <fullName evidence="3">DUF3566 domain-containing protein</fullName>
    </recommendedName>
</protein>
<feature type="transmembrane region" description="Helical" evidence="2">
    <location>
        <begin position="272"/>
        <end position="299"/>
    </location>
</feature>
<accession>A0ABX1JXK3</accession>
<evidence type="ECO:0000259" key="3">
    <source>
        <dbReference type="Pfam" id="PF12089"/>
    </source>
</evidence>
<comment type="caution">
    <text evidence="4">The sequence shown here is derived from an EMBL/GenBank/DDBJ whole genome shotgun (WGS) entry which is preliminary data.</text>
</comment>
<reference evidence="4 5" key="1">
    <citation type="submission" date="2020-04" db="EMBL/GenBank/DDBJ databases">
        <title>MicrobeNet Type strains.</title>
        <authorList>
            <person name="Nicholson A.C."/>
        </authorList>
    </citation>
    <scope>NUCLEOTIDE SEQUENCE [LARGE SCALE GENOMIC DNA]</scope>
    <source>
        <strain evidence="4 5">ATCC BAA-787</strain>
    </source>
</reference>
<keyword evidence="5" id="KW-1185">Reference proteome</keyword>
<evidence type="ECO:0000313" key="5">
    <source>
        <dbReference type="Proteomes" id="UP000777774"/>
    </source>
</evidence>
<gene>
    <name evidence="4" type="ORF">HGA02_04385</name>
</gene>